<dbReference type="EMBL" id="CP030041">
    <property type="protein sequence ID" value="AWW32523.1"/>
    <property type="molecule type" value="Genomic_DNA"/>
</dbReference>
<evidence type="ECO:0000313" key="2">
    <source>
        <dbReference type="Proteomes" id="UP000248688"/>
    </source>
</evidence>
<dbReference type="AlphaFoldDB" id="A0A2Z4IQE5"/>
<protein>
    <submittedName>
        <fullName evidence="1">Uncharacterized protein</fullName>
    </submittedName>
</protein>
<evidence type="ECO:0000313" key="1">
    <source>
        <dbReference type="EMBL" id="AWW32523.1"/>
    </source>
</evidence>
<gene>
    <name evidence="1" type="ORF">DN752_21530</name>
</gene>
<dbReference type="Proteomes" id="UP000248688">
    <property type="component" value="Chromosome"/>
</dbReference>
<name>A0A2Z4IQE5_9BACT</name>
<organism evidence="1 2">
    <name type="scientific">Echinicola strongylocentroti</name>
    <dbReference type="NCBI Taxonomy" id="1795355"/>
    <lineage>
        <taxon>Bacteria</taxon>
        <taxon>Pseudomonadati</taxon>
        <taxon>Bacteroidota</taxon>
        <taxon>Cytophagia</taxon>
        <taxon>Cytophagales</taxon>
        <taxon>Cyclobacteriaceae</taxon>
        <taxon>Echinicola</taxon>
    </lineage>
</organism>
<proteinExistence type="predicted"/>
<dbReference type="KEGG" id="est:DN752_21530"/>
<sequence>MSIGLYEDLIKLFVLSMNASQALGEFSLFHDFQEELNPRLIWFPQEIRSIGALPQFSRR</sequence>
<reference evidence="1 2" key="1">
    <citation type="submission" date="2018-06" db="EMBL/GenBank/DDBJ databases">
        <title>Echinicola strongylocentroti sp. nov., isolated from a sea urchin Strongylocentrotus intermedius.</title>
        <authorList>
            <person name="Bae S.S."/>
        </authorList>
    </citation>
    <scope>NUCLEOTIDE SEQUENCE [LARGE SCALE GENOMIC DNA]</scope>
    <source>
        <strain evidence="1 2">MEBiC08714</strain>
    </source>
</reference>
<keyword evidence="2" id="KW-1185">Reference proteome</keyword>
<accession>A0A2Z4IQE5</accession>